<sequence>MMSLPRILCREYLPQMIWPVLGMAGLALRFLWPAADLLGSMVFFLCCVAAGLSAGRQAERRTEPEHRRAVTASPRWVWAVACAGPTLLLLLVLLLFGLARGSDSPSSQIFGEPWILLVAVVVLVVMAVARGLHDLRVHRWRRGLPSGDPDALRPSSQNAGTDVAGKQVRA</sequence>
<feature type="transmembrane region" description="Helical" evidence="2">
    <location>
        <begin position="37"/>
        <end position="55"/>
    </location>
</feature>
<evidence type="ECO:0000313" key="3">
    <source>
        <dbReference type="EMBL" id="OIJ35669.1"/>
    </source>
</evidence>
<feature type="transmembrane region" description="Helical" evidence="2">
    <location>
        <begin position="114"/>
        <end position="132"/>
    </location>
</feature>
<reference evidence="3 4" key="1">
    <citation type="submission" date="2016-10" db="EMBL/GenBank/DDBJ databases">
        <title>Draft genome sequence of strain LCT isolated from the Shenzhou X spacecraft of China.</title>
        <authorList>
            <person name="Huang B."/>
        </authorList>
    </citation>
    <scope>NUCLEOTIDE SEQUENCE [LARGE SCALE GENOMIC DNA]</scope>
    <source>
        <strain evidence="3 4">LCT-H5</strain>
    </source>
</reference>
<gene>
    <name evidence="3" type="ORF">BK826_06400</name>
</gene>
<evidence type="ECO:0000256" key="1">
    <source>
        <dbReference type="SAM" id="MobiDB-lite"/>
    </source>
</evidence>
<dbReference type="RefSeq" id="WP_075514900.1">
    <property type="nucleotide sequence ID" value="NZ_MODZ01000007.1"/>
</dbReference>
<comment type="caution">
    <text evidence="3">The sequence shown here is derived from an EMBL/GenBank/DDBJ whole genome shotgun (WGS) entry which is preliminary data.</text>
</comment>
<evidence type="ECO:0000313" key="4">
    <source>
        <dbReference type="Proteomes" id="UP000179540"/>
    </source>
</evidence>
<proteinExistence type="predicted"/>
<feature type="region of interest" description="Disordered" evidence="1">
    <location>
        <begin position="146"/>
        <end position="170"/>
    </location>
</feature>
<dbReference type="Proteomes" id="UP000179540">
    <property type="component" value="Unassembled WGS sequence"/>
</dbReference>
<dbReference type="EMBL" id="MODZ01000007">
    <property type="protein sequence ID" value="OIJ35669.1"/>
    <property type="molecule type" value="Genomic_DNA"/>
</dbReference>
<keyword evidence="2" id="KW-0472">Membrane</keyword>
<name>A0A1S2N041_9MICC</name>
<feature type="transmembrane region" description="Helical" evidence="2">
    <location>
        <begin position="12"/>
        <end position="31"/>
    </location>
</feature>
<accession>A0A1S2N041</accession>
<protein>
    <submittedName>
        <fullName evidence="3">Uncharacterized protein</fullName>
    </submittedName>
</protein>
<evidence type="ECO:0000256" key="2">
    <source>
        <dbReference type="SAM" id="Phobius"/>
    </source>
</evidence>
<dbReference type="AlphaFoldDB" id="A0A1S2N041"/>
<keyword evidence="2" id="KW-1133">Transmembrane helix</keyword>
<keyword evidence="2" id="KW-0812">Transmembrane</keyword>
<organism evidence="3 4">
    <name type="scientific">Rothia kristinae</name>
    <dbReference type="NCBI Taxonomy" id="37923"/>
    <lineage>
        <taxon>Bacteria</taxon>
        <taxon>Bacillati</taxon>
        <taxon>Actinomycetota</taxon>
        <taxon>Actinomycetes</taxon>
        <taxon>Micrococcales</taxon>
        <taxon>Micrococcaceae</taxon>
        <taxon>Rothia</taxon>
    </lineage>
</organism>
<feature type="transmembrane region" description="Helical" evidence="2">
    <location>
        <begin position="76"/>
        <end position="99"/>
    </location>
</feature>